<reference evidence="8 9" key="1">
    <citation type="submission" date="2019-07" db="EMBL/GenBank/DDBJ databases">
        <title>Genome sequencing of lignin-degrading bacterial isolates.</title>
        <authorList>
            <person name="Gladden J."/>
        </authorList>
    </citation>
    <scope>NUCLEOTIDE SEQUENCE [LARGE SCALE GENOMIC DNA]</scope>
    <source>
        <strain evidence="8 9">J11</strain>
    </source>
</reference>
<dbReference type="InterPro" id="IPR058792">
    <property type="entry name" value="Beta-barrel_RND_2"/>
</dbReference>
<dbReference type="GO" id="GO:0016020">
    <property type="term" value="C:membrane"/>
    <property type="evidence" value="ECO:0007669"/>
    <property type="project" value="InterPro"/>
</dbReference>
<dbReference type="Gene3D" id="2.40.50.100">
    <property type="match status" value="1"/>
</dbReference>
<keyword evidence="4" id="KW-0812">Transmembrane</keyword>
<keyword evidence="2" id="KW-0813">Transport</keyword>
<dbReference type="EMBL" id="VLJN01000009">
    <property type="protein sequence ID" value="TWG87417.1"/>
    <property type="molecule type" value="Genomic_DNA"/>
</dbReference>
<dbReference type="FunFam" id="2.40.30.170:FF:000010">
    <property type="entry name" value="Efflux RND transporter periplasmic adaptor subunit"/>
    <property type="match status" value="1"/>
</dbReference>
<evidence type="ECO:0000256" key="3">
    <source>
        <dbReference type="SAM" id="MobiDB-lite"/>
    </source>
</evidence>
<feature type="domain" description="CusB-like beta-barrel" evidence="5">
    <location>
        <begin position="259"/>
        <end position="335"/>
    </location>
</feature>
<organism evidence="8 9">
    <name type="scientific">Cupriavidus gilardii J11</name>
    <dbReference type="NCBI Taxonomy" id="936133"/>
    <lineage>
        <taxon>Bacteria</taxon>
        <taxon>Pseudomonadati</taxon>
        <taxon>Pseudomonadota</taxon>
        <taxon>Betaproteobacteria</taxon>
        <taxon>Burkholderiales</taxon>
        <taxon>Burkholderiaceae</taxon>
        <taxon>Cupriavidus</taxon>
    </lineage>
</organism>
<sequence length="435" mass="45274">MSVALLVSSDSAAFTVFHSTMPTRRFISFALSNAVLAALAISGVLALGACGRKPEAPARQEPSVKGTMVVFPDNADALPGVAVEPVRRGAERVLELPGRLVWNEDRTVRVASPFSGRVTRILVEPGDTVKAGQPLALLSSADFGAAQADVRKAAADAALAAKALARQRELFDAGIVAQKELEQAQADAARASADMQRAQAALRQAGAGPAAAGAGPDGFALRAPIDGLVVERNINPGMELRPDQPPSAPLFLLTDPNELWAQLDAAEADLALFKPGGTVTLSSTAYPGEAFPARVVKIADYVDPAARSVKVRLAVPNPQRRLKAEMFVTARIDAAGFDGVAVPAKAVFLADNHHYVFVKSGAHGFDRREVKLGASLPGVTEVVAGLEPGAEVVTDGNLYLQDILRDATAVNAARAQAGGEPAGQRGDKLAQAQAK</sequence>
<keyword evidence="4" id="KW-0472">Membrane</keyword>
<evidence type="ECO:0000259" key="5">
    <source>
        <dbReference type="Pfam" id="PF25954"/>
    </source>
</evidence>
<comment type="similarity">
    <text evidence="1">Belongs to the membrane fusion protein (MFP) (TC 8.A.1) family.</text>
</comment>
<dbReference type="Pfam" id="PF25975">
    <property type="entry name" value="CzcB_C"/>
    <property type="match status" value="1"/>
</dbReference>
<keyword evidence="9" id="KW-1185">Reference proteome</keyword>
<accession>A0A562BQE7</accession>
<dbReference type="Pfam" id="PF25973">
    <property type="entry name" value="BSH_CzcB"/>
    <property type="match status" value="1"/>
</dbReference>
<dbReference type="SUPFAM" id="SSF111369">
    <property type="entry name" value="HlyD-like secretion proteins"/>
    <property type="match status" value="1"/>
</dbReference>
<gene>
    <name evidence="8" type="ORF">L602_001700000090</name>
</gene>
<dbReference type="InterPro" id="IPR051909">
    <property type="entry name" value="MFP_Cation_Efflux"/>
</dbReference>
<comment type="caution">
    <text evidence="8">The sequence shown here is derived from an EMBL/GenBank/DDBJ whole genome shotgun (WGS) entry which is preliminary data.</text>
</comment>
<dbReference type="NCBIfam" id="TIGR01730">
    <property type="entry name" value="RND_mfp"/>
    <property type="match status" value="1"/>
</dbReference>
<dbReference type="Gene3D" id="1.10.287.470">
    <property type="entry name" value="Helix hairpin bin"/>
    <property type="match status" value="1"/>
</dbReference>
<dbReference type="InterPro" id="IPR058649">
    <property type="entry name" value="CzcB_C"/>
</dbReference>
<dbReference type="AlphaFoldDB" id="A0A562BQE7"/>
<dbReference type="Gene3D" id="2.40.30.170">
    <property type="match status" value="1"/>
</dbReference>
<dbReference type="PANTHER" id="PTHR30097">
    <property type="entry name" value="CATION EFFLUX SYSTEM PROTEIN CUSB"/>
    <property type="match status" value="1"/>
</dbReference>
<evidence type="ECO:0000259" key="6">
    <source>
        <dbReference type="Pfam" id="PF25973"/>
    </source>
</evidence>
<keyword evidence="4" id="KW-1133">Transmembrane helix</keyword>
<protein>
    <submittedName>
        <fullName evidence="8">Cobalt-zinc-cadmium efflux system membrane fusion protein</fullName>
    </submittedName>
</protein>
<evidence type="ECO:0000313" key="8">
    <source>
        <dbReference type="EMBL" id="TWG87417.1"/>
    </source>
</evidence>
<feature type="domain" description="CzcB-like barrel-sandwich hybrid" evidence="6">
    <location>
        <begin position="106"/>
        <end position="243"/>
    </location>
</feature>
<feature type="domain" description="CzcB-like C-terminal circularly permuted SH3-like" evidence="7">
    <location>
        <begin position="340"/>
        <end position="396"/>
    </location>
</feature>
<feature type="region of interest" description="Disordered" evidence="3">
    <location>
        <begin position="415"/>
        <end position="435"/>
    </location>
</feature>
<evidence type="ECO:0000259" key="7">
    <source>
        <dbReference type="Pfam" id="PF25975"/>
    </source>
</evidence>
<dbReference type="Pfam" id="PF25954">
    <property type="entry name" value="Beta-barrel_RND_2"/>
    <property type="match status" value="1"/>
</dbReference>
<proteinExistence type="inferred from homology"/>
<dbReference type="Gene3D" id="2.40.420.20">
    <property type="match status" value="1"/>
</dbReference>
<dbReference type="InterPro" id="IPR006143">
    <property type="entry name" value="RND_pump_MFP"/>
</dbReference>
<name>A0A562BQE7_9BURK</name>
<evidence type="ECO:0000256" key="4">
    <source>
        <dbReference type="SAM" id="Phobius"/>
    </source>
</evidence>
<dbReference type="InterPro" id="IPR058647">
    <property type="entry name" value="BSH_CzcB-like"/>
</dbReference>
<evidence type="ECO:0000256" key="2">
    <source>
        <dbReference type="ARBA" id="ARBA00022448"/>
    </source>
</evidence>
<evidence type="ECO:0000256" key="1">
    <source>
        <dbReference type="ARBA" id="ARBA00009477"/>
    </source>
</evidence>
<evidence type="ECO:0000313" key="9">
    <source>
        <dbReference type="Proteomes" id="UP000318141"/>
    </source>
</evidence>
<dbReference type="GO" id="GO:0022857">
    <property type="term" value="F:transmembrane transporter activity"/>
    <property type="evidence" value="ECO:0007669"/>
    <property type="project" value="InterPro"/>
</dbReference>
<dbReference type="Proteomes" id="UP000318141">
    <property type="component" value="Unassembled WGS sequence"/>
</dbReference>
<feature type="transmembrane region" description="Helical" evidence="4">
    <location>
        <begin position="29"/>
        <end position="50"/>
    </location>
</feature>